<dbReference type="Proteomes" id="UP001209276">
    <property type="component" value="Unassembled WGS sequence"/>
</dbReference>
<dbReference type="EMBL" id="JAMDMM010000005">
    <property type="protein sequence ID" value="MCY9605924.1"/>
    <property type="molecule type" value="Genomic_DNA"/>
</dbReference>
<keyword evidence="1" id="KW-1133">Transmembrane helix</keyword>
<keyword evidence="5" id="KW-1185">Reference proteome</keyword>
<gene>
    <name evidence="3" type="ORF">FLT43_08860</name>
    <name evidence="2" type="ORF">M5W83_01865</name>
</gene>
<protein>
    <submittedName>
        <fullName evidence="3">Uncharacterized protein</fullName>
    </submittedName>
</protein>
<organism evidence="3 4">
    <name type="scientific">Paenibacillus thiaminolyticus</name>
    <name type="common">Bacillus thiaminolyticus</name>
    <dbReference type="NCBI Taxonomy" id="49283"/>
    <lineage>
        <taxon>Bacteria</taxon>
        <taxon>Bacillati</taxon>
        <taxon>Bacillota</taxon>
        <taxon>Bacilli</taxon>
        <taxon>Bacillales</taxon>
        <taxon>Paenibacillaceae</taxon>
        <taxon>Paenibacillus</taxon>
    </lineage>
</organism>
<keyword evidence="1" id="KW-0812">Transmembrane</keyword>
<proteinExistence type="predicted"/>
<sequence>MYTHYSFVTAGAFTLLRPIFVTLVMASLLMFLIIILPKLRRKMTGGLAVVGLSLVSVIVSGQLLYYYGVITDELGLRGDLIATSIFFVNLIFCIVNPIIFYTRRK</sequence>
<feature type="transmembrane region" description="Helical" evidence="1">
    <location>
        <begin position="47"/>
        <end position="68"/>
    </location>
</feature>
<name>A0AAP9J109_PANTH</name>
<evidence type="ECO:0000313" key="3">
    <source>
        <dbReference type="EMBL" id="QDM43595.1"/>
    </source>
</evidence>
<feature type="transmembrane region" description="Helical" evidence="1">
    <location>
        <begin position="80"/>
        <end position="101"/>
    </location>
</feature>
<reference evidence="2 5" key="2">
    <citation type="submission" date="2022-05" db="EMBL/GenBank/DDBJ databases">
        <title>Genome Sequencing of Bee-Associated Microbes.</title>
        <authorList>
            <person name="Dunlap C."/>
        </authorList>
    </citation>
    <scope>NUCLEOTIDE SEQUENCE [LARGE SCALE GENOMIC DNA]</scope>
    <source>
        <strain evidence="2 5">NRRL B-14613</strain>
    </source>
</reference>
<dbReference type="EMBL" id="CP041405">
    <property type="protein sequence ID" value="QDM43595.1"/>
    <property type="molecule type" value="Genomic_DNA"/>
</dbReference>
<accession>A0AAP9J109</accession>
<dbReference type="Proteomes" id="UP000315377">
    <property type="component" value="Chromosome"/>
</dbReference>
<evidence type="ECO:0000256" key="1">
    <source>
        <dbReference type="SAM" id="Phobius"/>
    </source>
</evidence>
<keyword evidence="1" id="KW-0472">Membrane</keyword>
<dbReference type="AlphaFoldDB" id="A0AAP9J109"/>
<reference evidence="3 4" key="1">
    <citation type="submission" date="2019-07" db="EMBL/GenBank/DDBJ databases">
        <title>Paenibacillus thiaminolyticus NRRL B-4156.</title>
        <authorList>
            <person name="Hehnly C."/>
            <person name="Zhang L."/>
        </authorList>
    </citation>
    <scope>NUCLEOTIDE SEQUENCE [LARGE SCALE GENOMIC DNA]</scope>
    <source>
        <strain evidence="3 4">NRRL B-4156</strain>
    </source>
</reference>
<evidence type="ECO:0000313" key="2">
    <source>
        <dbReference type="EMBL" id="MCY9605924.1"/>
    </source>
</evidence>
<feature type="transmembrane region" description="Helical" evidence="1">
    <location>
        <begin position="15"/>
        <end position="35"/>
    </location>
</feature>
<dbReference type="RefSeq" id="WP_127510918.1">
    <property type="nucleotide sequence ID" value="NZ_CABMNB010000047.1"/>
</dbReference>
<evidence type="ECO:0000313" key="5">
    <source>
        <dbReference type="Proteomes" id="UP001209276"/>
    </source>
</evidence>
<evidence type="ECO:0000313" key="4">
    <source>
        <dbReference type="Proteomes" id="UP000315377"/>
    </source>
</evidence>
<dbReference type="GeneID" id="76996079"/>